<keyword evidence="7" id="KW-1185">Reference proteome</keyword>
<dbReference type="InterPro" id="IPR036390">
    <property type="entry name" value="WH_DNA-bd_sf"/>
</dbReference>
<protein>
    <submittedName>
        <fullName evidence="6">LysR family transcriptional regulator</fullName>
    </submittedName>
</protein>
<dbReference type="Gene3D" id="1.10.10.10">
    <property type="entry name" value="Winged helix-like DNA-binding domain superfamily/Winged helix DNA-binding domain"/>
    <property type="match status" value="1"/>
</dbReference>
<keyword evidence="4" id="KW-0804">Transcription</keyword>
<dbReference type="SUPFAM" id="SSF46785">
    <property type="entry name" value="Winged helix' DNA-binding domain"/>
    <property type="match status" value="1"/>
</dbReference>
<dbReference type="Pfam" id="PF03466">
    <property type="entry name" value="LysR_substrate"/>
    <property type="match status" value="1"/>
</dbReference>
<dbReference type="RefSeq" id="WP_248157526.1">
    <property type="nucleotide sequence ID" value="NZ_JALNMJ010000018.1"/>
</dbReference>
<dbReference type="PANTHER" id="PTHR30537:SF74">
    <property type="entry name" value="HTH-TYPE TRANSCRIPTIONAL REGULATOR TRPI"/>
    <property type="match status" value="1"/>
</dbReference>
<evidence type="ECO:0000313" key="6">
    <source>
        <dbReference type="EMBL" id="MCK7614760.1"/>
    </source>
</evidence>
<gene>
    <name evidence="6" type="ORF">M0H32_21535</name>
</gene>
<evidence type="ECO:0000259" key="5">
    <source>
        <dbReference type="PROSITE" id="PS50931"/>
    </source>
</evidence>
<dbReference type="Pfam" id="PF00126">
    <property type="entry name" value="HTH_1"/>
    <property type="match status" value="1"/>
</dbReference>
<dbReference type="PANTHER" id="PTHR30537">
    <property type="entry name" value="HTH-TYPE TRANSCRIPTIONAL REGULATOR"/>
    <property type="match status" value="1"/>
</dbReference>
<organism evidence="6 7">
    <name type="scientific">Roseibium sediminicola</name>
    <dbReference type="NCBI Taxonomy" id="2933272"/>
    <lineage>
        <taxon>Bacteria</taxon>
        <taxon>Pseudomonadati</taxon>
        <taxon>Pseudomonadota</taxon>
        <taxon>Alphaproteobacteria</taxon>
        <taxon>Hyphomicrobiales</taxon>
        <taxon>Stappiaceae</taxon>
        <taxon>Roseibium</taxon>
    </lineage>
</organism>
<dbReference type="PROSITE" id="PS50931">
    <property type="entry name" value="HTH_LYSR"/>
    <property type="match status" value="1"/>
</dbReference>
<dbReference type="Proteomes" id="UP001431221">
    <property type="component" value="Unassembled WGS sequence"/>
</dbReference>
<keyword evidence="3" id="KW-0238">DNA-binding</keyword>
<dbReference type="PRINTS" id="PR00039">
    <property type="entry name" value="HTHLYSR"/>
</dbReference>
<sequence>MDQSRFASLPLEWIRAFEAAARNGSFTAAALETGVTQSAISQRIDKLEKRLGTQLFLRQARSIALTVEGEAWLPHVQTAFESLRQSSEGLFGAARSRLTISASTSIIDLWILPRLAFLTGSVEAQLSFRTMVLASDTGLEDDIIRIRYGAGEWPVAFKTPLYSEEISPVAAPGLLKSGAGWTELPRIALSGPRPGWSEWAERFGTPTTPLPVLRFDTFAPALGAARAGHGVLLASLPLCAADLNAGRLMRVSEDSLPSHQTYWLLGSREAISRSQWDRLETALRAPVV</sequence>
<accession>A0ABT0GZY1</accession>
<comment type="caution">
    <text evidence="6">The sequence shown here is derived from an EMBL/GenBank/DDBJ whole genome shotgun (WGS) entry which is preliminary data.</text>
</comment>
<reference evidence="6" key="1">
    <citation type="submission" date="2022-04" db="EMBL/GenBank/DDBJ databases">
        <title>Roseibium sp. CAU 1639 isolated from mud.</title>
        <authorList>
            <person name="Kim W."/>
        </authorList>
    </citation>
    <scope>NUCLEOTIDE SEQUENCE</scope>
    <source>
        <strain evidence="6">CAU 1639</strain>
    </source>
</reference>
<dbReference type="InterPro" id="IPR058163">
    <property type="entry name" value="LysR-type_TF_proteobact-type"/>
</dbReference>
<name>A0ABT0GZY1_9HYPH</name>
<dbReference type="InterPro" id="IPR000847">
    <property type="entry name" value="LysR_HTH_N"/>
</dbReference>
<proteinExistence type="inferred from homology"/>
<feature type="domain" description="HTH lysR-type" evidence="5">
    <location>
        <begin position="9"/>
        <end position="66"/>
    </location>
</feature>
<dbReference type="EMBL" id="JALNMJ010000018">
    <property type="protein sequence ID" value="MCK7614760.1"/>
    <property type="molecule type" value="Genomic_DNA"/>
</dbReference>
<dbReference type="Gene3D" id="3.40.190.10">
    <property type="entry name" value="Periplasmic binding protein-like II"/>
    <property type="match status" value="2"/>
</dbReference>
<comment type="similarity">
    <text evidence="1">Belongs to the LysR transcriptional regulatory family.</text>
</comment>
<dbReference type="InterPro" id="IPR005119">
    <property type="entry name" value="LysR_subst-bd"/>
</dbReference>
<keyword evidence="2" id="KW-0805">Transcription regulation</keyword>
<evidence type="ECO:0000256" key="1">
    <source>
        <dbReference type="ARBA" id="ARBA00009437"/>
    </source>
</evidence>
<evidence type="ECO:0000256" key="4">
    <source>
        <dbReference type="ARBA" id="ARBA00023163"/>
    </source>
</evidence>
<evidence type="ECO:0000256" key="2">
    <source>
        <dbReference type="ARBA" id="ARBA00023015"/>
    </source>
</evidence>
<evidence type="ECO:0000313" key="7">
    <source>
        <dbReference type="Proteomes" id="UP001431221"/>
    </source>
</evidence>
<dbReference type="SUPFAM" id="SSF53850">
    <property type="entry name" value="Periplasmic binding protein-like II"/>
    <property type="match status" value="1"/>
</dbReference>
<dbReference type="InterPro" id="IPR036388">
    <property type="entry name" value="WH-like_DNA-bd_sf"/>
</dbReference>
<evidence type="ECO:0000256" key="3">
    <source>
        <dbReference type="ARBA" id="ARBA00023125"/>
    </source>
</evidence>